<protein>
    <recommendedName>
        <fullName evidence="1">Reverse transcriptase zinc-binding domain-containing protein</fullName>
    </recommendedName>
</protein>
<feature type="non-terminal residue" evidence="2">
    <location>
        <position position="1"/>
    </location>
</feature>
<reference evidence="2 3" key="1">
    <citation type="submission" date="2022-03" db="EMBL/GenBank/DDBJ databases">
        <authorList>
            <person name="Nunn A."/>
            <person name="Chopra R."/>
            <person name="Nunn A."/>
            <person name="Contreras Garrido A."/>
        </authorList>
    </citation>
    <scope>NUCLEOTIDE SEQUENCE [LARGE SCALE GENOMIC DNA]</scope>
</reference>
<dbReference type="PANTHER" id="PTHR33116:SF80">
    <property type="entry name" value="REVERSE TRANSCRIPTASE ZINC-BINDING DOMAIN-CONTAINING PROTEIN"/>
    <property type="match status" value="1"/>
</dbReference>
<dbReference type="Proteomes" id="UP000836841">
    <property type="component" value="Chromosome 7"/>
</dbReference>
<dbReference type="PANTHER" id="PTHR33116">
    <property type="entry name" value="REVERSE TRANSCRIPTASE ZINC-BINDING DOMAIN-CONTAINING PROTEIN-RELATED-RELATED"/>
    <property type="match status" value="1"/>
</dbReference>
<dbReference type="Pfam" id="PF13966">
    <property type="entry name" value="zf-RVT"/>
    <property type="match status" value="1"/>
</dbReference>
<evidence type="ECO:0000313" key="3">
    <source>
        <dbReference type="Proteomes" id="UP000836841"/>
    </source>
</evidence>
<keyword evidence="3" id="KW-1185">Reference proteome</keyword>
<evidence type="ECO:0000259" key="1">
    <source>
        <dbReference type="Pfam" id="PF13966"/>
    </source>
</evidence>
<feature type="non-terminal residue" evidence="2">
    <location>
        <position position="223"/>
    </location>
</feature>
<proteinExistence type="predicted"/>
<feature type="domain" description="Reverse transcriptase zinc-binding" evidence="1">
    <location>
        <begin position="55"/>
        <end position="123"/>
    </location>
</feature>
<gene>
    <name evidence="2" type="ORF">TAV2_LOCUS23886</name>
</gene>
<sequence>VGSGSIAHFWLDDWTDLGPLIDLTGPTGPQVTGRHLITTLLKSVIPPISNLSTTTYTFKWRNSANEVPKHAFIHSVIARDRLPTRDRLQSWGLQVSDLCLLCSTDTETRDHLFFSCPFSASVWRSFFSHPSLNPPPSYDDIVTWVRNYSLIPKVTVIKKLLLHAVLYELWKERNSRLHSTVSKQSVQVIREVQALMRQKLAGLDRPLQHSLNYIPHEASYLST</sequence>
<dbReference type="InterPro" id="IPR026960">
    <property type="entry name" value="RVT-Znf"/>
</dbReference>
<accession>A0AAU9TA61</accession>
<organism evidence="2 3">
    <name type="scientific">Thlaspi arvense</name>
    <name type="common">Field penny-cress</name>
    <dbReference type="NCBI Taxonomy" id="13288"/>
    <lineage>
        <taxon>Eukaryota</taxon>
        <taxon>Viridiplantae</taxon>
        <taxon>Streptophyta</taxon>
        <taxon>Embryophyta</taxon>
        <taxon>Tracheophyta</taxon>
        <taxon>Spermatophyta</taxon>
        <taxon>Magnoliopsida</taxon>
        <taxon>eudicotyledons</taxon>
        <taxon>Gunneridae</taxon>
        <taxon>Pentapetalae</taxon>
        <taxon>rosids</taxon>
        <taxon>malvids</taxon>
        <taxon>Brassicales</taxon>
        <taxon>Brassicaceae</taxon>
        <taxon>Thlaspideae</taxon>
        <taxon>Thlaspi</taxon>
    </lineage>
</organism>
<dbReference type="EMBL" id="OU466863">
    <property type="protein sequence ID" value="CAH2079610.1"/>
    <property type="molecule type" value="Genomic_DNA"/>
</dbReference>
<dbReference type="AlphaFoldDB" id="A0AAU9TA61"/>
<name>A0AAU9TA61_THLAR</name>
<evidence type="ECO:0000313" key="2">
    <source>
        <dbReference type="EMBL" id="CAH2079610.1"/>
    </source>
</evidence>